<reference evidence="3 4" key="1">
    <citation type="submission" date="2024-04" db="EMBL/GenBank/DDBJ databases">
        <title>Phyllosticta paracitricarpa is synonymous to the EU quarantine fungus P. citricarpa based on phylogenomic analyses.</title>
        <authorList>
            <consortium name="Lawrence Berkeley National Laboratory"/>
            <person name="Van ingen-buijs V.A."/>
            <person name="Van westerhoven A.C."/>
            <person name="Haridas S."/>
            <person name="Skiadas P."/>
            <person name="Martin F."/>
            <person name="Groenewald J.Z."/>
            <person name="Crous P.W."/>
            <person name="Seidl M.F."/>
        </authorList>
    </citation>
    <scope>NUCLEOTIDE SEQUENCE [LARGE SCALE GENOMIC DNA]</scope>
    <source>
        <strain evidence="3 4">CPC 17464</strain>
    </source>
</reference>
<organism evidence="3 4">
    <name type="scientific">Phyllosticta citribraziliensis</name>
    <dbReference type="NCBI Taxonomy" id="989973"/>
    <lineage>
        <taxon>Eukaryota</taxon>
        <taxon>Fungi</taxon>
        <taxon>Dikarya</taxon>
        <taxon>Ascomycota</taxon>
        <taxon>Pezizomycotina</taxon>
        <taxon>Dothideomycetes</taxon>
        <taxon>Dothideomycetes incertae sedis</taxon>
        <taxon>Botryosphaeriales</taxon>
        <taxon>Phyllostictaceae</taxon>
        <taxon>Phyllosticta</taxon>
    </lineage>
</organism>
<protein>
    <submittedName>
        <fullName evidence="3">Uncharacterized protein</fullName>
    </submittedName>
</protein>
<keyword evidence="2" id="KW-0732">Signal</keyword>
<dbReference type="EMBL" id="JBBPEH010000011">
    <property type="protein sequence ID" value="KAK7532464.1"/>
    <property type="molecule type" value="Genomic_DNA"/>
</dbReference>
<dbReference type="RefSeq" id="XP_066652132.1">
    <property type="nucleotide sequence ID" value="XM_066801447.1"/>
</dbReference>
<evidence type="ECO:0000256" key="2">
    <source>
        <dbReference type="SAM" id="SignalP"/>
    </source>
</evidence>
<feature type="region of interest" description="Disordered" evidence="1">
    <location>
        <begin position="22"/>
        <end position="42"/>
    </location>
</feature>
<feature type="signal peptide" evidence="2">
    <location>
        <begin position="1"/>
        <end position="16"/>
    </location>
</feature>
<feature type="chain" id="PRO_5045161919" evidence="2">
    <location>
        <begin position="17"/>
        <end position="190"/>
    </location>
</feature>
<evidence type="ECO:0000256" key="1">
    <source>
        <dbReference type="SAM" id="MobiDB-lite"/>
    </source>
</evidence>
<name>A0ABR1LB39_9PEZI</name>
<keyword evidence="4" id="KW-1185">Reference proteome</keyword>
<accession>A0ABR1LB39</accession>
<dbReference type="GeneID" id="92034353"/>
<comment type="caution">
    <text evidence="3">The sequence shown here is derived from an EMBL/GenBank/DDBJ whole genome shotgun (WGS) entry which is preliminary data.</text>
</comment>
<proteinExistence type="predicted"/>
<evidence type="ECO:0000313" key="3">
    <source>
        <dbReference type="EMBL" id="KAK7532464.1"/>
    </source>
</evidence>
<gene>
    <name evidence="3" type="ORF">J3D65DRAFT_636926</name>
</gene>
<evidence type="ECO:0000313" key="4">
    <source>
        <dbReference type="Proteomes" id="UP001360953"/>
    </source>
</evidence>
<sequence length="190" mass="20357">MKLAILFFLFAALATAAAVADTGESDKGGSSKTPSTNGPKGKDGLVFLDGPCTDDSECAGGTAGRCGNKDEYLKVLPDGSRKGDKASFACAYAKVLTGVCGYAGKKQCACFVSSIRSLSFHVFWHLLIHSLVAAQRRRLHLHQRLLRLQTPPQMRRPERHRRRRGQGVVPLSEEMQGGARGLCEEPAGAG</sequence>
<dbReference type="Proteomes" id="UP001360953">
    <property type="component" value="Unassembled WGS sequence"/>
</dbReference>